<evidence type="ECO:0000259" key="4">
    <source>
        <dbReference type="Pfam" id="PF25954"/>
    </source>
</evidence>
<name>A0ABP9AQD5_9GAMM</name>
<feature type="domain" description="Multidrug resistance protein MdtA-like C-terminal permuted SH3" evidence="5">
    <location>
        <begin position="291"/>
        <end position="343"/>
    </location>
</feature>
<dbReference type="InterPro" id="IPR058792">
    <property type="entry name" value="Beta-barrel_RND_2"/>
</dbReference>
<evidence type="ECO:0000256" key="1">
    <source>
        <dbReference type="ARBA" id="ARBA00009477"/>
    </source>
</evidence>
<dbReference type="PANTHER" id="PTHR30469">
    <property type="entry name" value="MULTIDRUG RESISTANCE PROTEIN MDTA"/>
    <property type="match status" value="1"/>
</dbReference>
<feature type="domain" description="CusB-like barrel-sandwich hybrid" evidence="3">
    <location>
        <begin position="68"/>
        <end position="206"/>
    </location>
</feature>
<sequence>MNGILRFVGFALVVALTVALIATLAGCGSDPGERAATPLPKLDTFVVAADTATGGRAWDGTVEAVREAVLSAQTAGRVTAVDADVNDRVAAGQILLRLTVVEQQAGVDAARAQLRAAEASAVEAERQFQRFSALAKDNYVSRAQLDQIRSARDAANAARDAARAQLSSAGQNADYTTVRAPYAGIVSARRVEPGETVNPGQPLLTVYAPDDLRIEVRVPQSAAESIRAQPGARVLFDDGIAVDAREVVVYPAADPASHSVPVRVLLPRMAGAIAPGTTAKVVFPIGGDARALRVPTASVLRRGELTAVYVVKDGRVLLRQLRLGASAGGTVEVLAGLRAGDVVARDPEAAVQAIVLQRDAAGAGHG</sequence>
<dbReference type="Pfam" id="PF25919">
    <property type="entry name" value="BSH_CusB"/>
    <property type="match status" value="1"/>
</dbReference>
<dbReference type="Gene3D" id="1.10.287.470">
    <property type="entry name" value="Helix hairpin bin"/>
    <property type="match status" value="1"/>
</dbReference>
<dbReference type="Gene3D" id="2.40.420.20">
    <property type="match status" value="1"/>
</dbReference>
<protein>
    <submittedName>
        <fullName evidence="6">Efflux RND transporter periplasmic adaptor subunit</fullName>
    </submittedName>
</protein>
<proteinExistence type="inferred from homology"/>
<dbReference type="Gene3D" id="2.40.50.100">
    <property type="match status" value="1"/>
</dbReference>
<dbReference type="Proteomes" id="UP001499959">
    <property type="component" value="Unassembled WGS sequence"/>
</dbReference>
<dbReference type="NCBIfam" id="TIGR01730">
    <property type="entry name" value="RND_mfp"/>
    <property type="match status" value="1"/>
</dbReference>
<dbReference type="PROSITE" id="PS51257">
    <property type="entry name" value="PROKAR_LIPOPROTEIN"/>
    <property type="match status" value="1"/>
</dbReference>
<evidence type="ECO:0000256" key="2">
    <source>
        <dbReference type="SAM" id="Coils"/>
    </source>
</evidence>
<evidence type="ECO:0000259" key="5">
    <source>
        <dbReference type="Pfam" id="PF25967"/>
    </source>
</evidence>
<dbReference type="SUPFAM" id="SSF111369">
    <property type="entry name" value="HlyD-like secretion proteins"/>
    <property type="match status" value="1"/>
</dbReference>
<gene>
    <name evidence="6" type="ORF">GCM10023307_06840</name>
</gene>
<evidence type="ECO:0000313" key="6">
    <source>
        <dbReference type="EMBL" id="GAA4784753.1"/>
    </source>
</evidence>
<dbReference type="EMBL" id="BAABJE010000001">
    <property type="protein sequence ID" value="GAA4784753.1"/>
    <property type="molecule type" value="Genomic_DNA"/>
</dbReference>
<feature type="coiled-coil region" evidence="2">
    <location>
        <begin position="107"/>
        <end position="165"/>
    </location>
</feature>
<keyword evidence="2" id="KW-0175">Coiled coil</keyword>
<dbReference type="InterPro" id="IPR058627">
    <property type="entry name" value="MdtA-like_C"/>
</dbReference>
<dbReference type="InterPro" id="IPR006143">
    <property type="entry name" value="RND_pump_MFP"/>
</dbReference>
<evidence type="ECO:0000259" key="3">
    <source>
        <dbReference type="Pfam" id="PF25919"/>
    </source>
</evidence>
<evidence type="ECO:0000313" key="7">
    <source>
        <dbReference type="Proteomes" id="UP001499959"/>
    </source>
</evidence>
<reference evidence="7" key="1">
    <citation type="journal article" date="2019" name="Int. J. Syst. Evol. Microbiol.">
        <title>The Global Catalogue of Microorganisms (GCM) 10K type strain sequencing project: providing services to taxonomists for standard genome sequencing and annotation.</title>
        <authorList>
            <consortium name="The Broad Institute Genomics Platform"/>
            <consortium name="The Broad Institute Genome Sequencing Center for Infectious Disease"/>
            <person name="Wu L."/>
            <person name="Ma J."/>
        </authorList>
    </citation>
    <scope>NUCLEOTIDE SEQUENCE [LARGE SCALE GENOMIC DNA]</scope>
    <source>
        <strain evidence="7">JCM 18204</strain>
    </source>
</reference>
<dbReference type="Gene3D" id="2.40.30.170">
    <property type="match status" value="1"/>
</dbReference>
<feature type="domain" description="CusB-like beta-barrel" evidence="4">
    <location>
        <begin position="214"/>
        <end position="282"/>
    </location>
</feature>
<dbReference type="Pfam" id="PF25954">
    <property type="entry name" value="Beta-barrel_RND_2"/>
    <property type="match status" value="1"/>
</dbReference>
<organism evidence="6 7">
    <name type="scientific">Lysobacter hankyongensis</name>
    <dbReference type="NCBI Taxonomy" id="1176535"/>
    <lineage>
        <taxon>Bacteria</taxon>
        <taxon>Pseudomonadati</taxon>
        <taxon>Pseudomonadota</taxon>
        <taxon>Gammaproteobacteria</taxon>
        <taxon>Lysobacterales</taxon>
        <taxon>Lysobacteraceae</taxon>
        <taxon>Lysobacter</taxon>
    </lineage>
</organism>
<keyword evidence="7" id="KW-1185">Reference proteome</keyword>
<accession>A0ABP9AQD5</accession>
<dbReference type="Pfam" id="PF25967">
    <property type="entry name" value="RND-MFP_C"/>
    <property type="match status" value="1"/>
</dbReference>
<comment type="caution">
    <text evidence="6">The sequence shown here is derived from an EMBL/GenBank/DDBJ whole genome shotgun (WGS) entry which is preliminary data.</text>
</comment>
<dbReference type="PANTHER" id="PTHR30469:SF18">
    <property type="entry name" value="RESISTANCE-NODULATION-CELL DIVISION (RND) EFFLUX MEMBRANE FUSION PROTEIN-RELATED"/>
    <property type="match status" value="1"/>
</dbReference>
<dbReference type="RefSeq" id="WP_345301852.1">
    <property type="nucleotide sequence ID" value="NZ_BAABJE010000001.1"/>
</dbReference>
<comment type="similarity">
    <text evidence="1">Belongs to the membrane fusion protein (MFP) (TC 8.A.1) family.</text>
</comment>
<dbReference type="InterPro" id="IPR058790">
    <property type="entry name" value="BSH_CusB"/>
</dbReference>